<evidence type="ECO:0000259" key="2">
    <source>
        <dbReference type="Pfam" id="PF09524"/>
    </source>
</evidence>
<sequence>MDALENDGELYDAPLDWFRFDADFSSEIGRSALFNGPVSDFGRWAKLLVILARVKGHALVMGDNMTCDYVMRCLEFSDRASLAAFVARMSGTGVIDYDPETDSVSESQVAESAQKMASKRASCSRAGKRSWKVRSLGSAGGEAVTPRLEPADGERLLNSPKANLQLELNTRSADVERTLNAPRTKSNTVTVTSTLTSTSTKEHCPNPKRAEAIGRVIGHLNEVAHKSYRASSKKSAQSVSARLADGYTEEQLFHVIDVKCEEWLGTDMEKFLRPETLFAPSHIEGYVNQPLRAETSRQERAIPQGQYGVRDSASHWSMPGIREE</sequence>
<dbReference type="RefSeq" id="WP_157692139.1">
    <property type="nucleotide sequence ID" value="NZ_LT629759.1"/>
</dbReference>
<name>A0A1H1L3X6_9ACTN</name>
<dbReference type="InterPro" id="IPR011741">
    <property type="entry name" value="Phg_2220_C"/>
</dbReference>
<dbReference type="Proteomes" id="UP000199480">
    <property type="component" value="Chromosome I"/>
</dbReference>
<evidence type="ECO:0000313" key="3">
    <source>
        <dbReference type="EMBL" id="SDR69268.1"/>
    </source>
</evidence>
<dbReference type="AlphaFoldDB" id="A0A1H1L3X6"/>
<gene>
    <name evidence="3" type="ORF">SAMN04489857_0679</name>
</gene>
<feature type="domain" description="Phage conserved hypothetical protein C-terminal" evidence="2">
    <location>
        <begin position="216"/>
        <end position="288"/>
    </location>
</feature>
<dbReference type="GeneID" id="78500050"/>
<protein>
    <recommendedName>
        <fullName evidence="2">Phage conserved hypothetical protein C-terminal domain-containing protein</fullName>
    </recommendedName>
</protein>
<reference evidence="4" key="1">
    <citation type="submission" date="2016-10" db="EMBL/GenBank/DDBJ databases">
        <authorList>
            <person name="Varghese N."/>
            <person name="Submissions S."/>
        </authorList>
    </citation>
    <scope>NUCLEOTIDE SEQUENCE [LARGE SCALE GENOMIC DNA]</scope>
    <source>
        <strain evidence="4">DSM 22620</strain>
    </source>
</reference>
<dbReference type="EMBL" id="LT629759">
    <property type="protein sequence ID" value="SDR69268.1"/>
    <property type="molecule type" value="Genomic_DNA"/>
</dbReference>
<organism evidence="3 4">
    <name type="scientific">Parafannyhessea umbonata</name>
    <dbReference type="NCBI Taxonomy" id="604330"/>
    <lineage>
        <taxon>Bacteria</taxon>
        <taxon>Bacillati</taxon>
        <taxon>Actinomycetota</taxon>
        <taxon>Coriobacteriia</taxon>
        <taxon>Coriobacteriales</taxon>
        <taxon>Atopobiaceae</taxon>
        <taxon>Parafannyhessea</taxon>
    </lineage>
</organism>
<evidence type="ECO:0000256" key="1">
    <source>
        <dbReference type="SAM" id="MobiDB-lite"/>
    </source>
</evidence>
<dbReference type="NCBIfam" id="TIGR02220">
    <property type="entry name" value="phg_TIGR02220"/>
    <property type="match status" value="1"/>
</dbReference>
<dbReference type="Pfam" id="PF09524">
    <property type="entry name" value="Phg_2220_C"/>
    <property type="match status" value="1"/>
</dbReference>
<proteinExistence type="predicted"/>
<evidence type="ECO:0000313" key="4">
    <source>
        <dbReference type="Proteomes" id="UP000199480"/>
    </source>
</evidence>
<dbReference type="OrthoDB" id="5526813at2"/>
<feature type="region of interest" description="Disordered" evidence="1">
    <location>
        <begin position="304"/>
        <end position="324"/>
    </location>
</feature>
<accession>A0A1H1L3X6</accession>